<dbReference type="InterPro" id="IPR005667">
    <property type="entry name" value="Sulph_transpt2"/>
</dbReference>
<evidence type="ECO:0000256" key="4">
    <source>
        <dbReference type="ARBA" id="ARBA00022505"/>
    </source>
</evidence>
<dbReference type="NCBIfam" id="TIGR01581">
    <property type="entry name" value="Mo_ABC_porter"/>
    <property type="match status" value="1"/>
</dbReference>
<dbReference type="PROSITE" id="PS00211">
    <property type="entry name" value="ABC_TRANSPORTER_1"/>
    <property type="match status" value="1"/>
</dbReference>
<evidence type="ECO:0000313" key="15">
    <source>
        <dbReference type="EMBL" id="PWF27221.1"/>
    </source>
</evidence>
<dbReference type="EMBL" id="QETB01000001">
    <property type="protein sequence ID" value="PWF27221.1"/>
    <property type="molecule type" value="Genomic_DNA"/>
</dbReference>
<keyword evidence="4" id="KW-0500">Molybdenum</keyword>
<evidence type="ECO:0000256" key="3">
    <source>
        <dbReference type="ARBA" id="ARBA00022448"/>
    </source>
</evidence>
<dbReference type="CDD" id="cd06261">
    <property type="entry name" value="TM_PBP2"/>
    <property type="match status" value="1"/>
</dbReference>
<dbReference type="InterPro" id="IPR003593">
    <property type="entry name" value="AAA+_ATPase"/>
</dbReference>
<feature type="transmembrane region" description="Helical" evidence="12">
    <location>
        <begin position="9"/>
        <end position="31"/>
    </location>
</feature>
<evidence type="ECO:0000259" key="14">
    <source>
        <dbReference type="PROSITE" id="PS50928"/>
    </source>
</evidence>
<feature type="transmembrane region" description="Helical" evidence="12">
    <location>
        <begin position="51"/>
        <end position="74"/>
    </location>
</feature>
<gene>
    <name evidence="15" type="primary">modB</name>
    <name evidence="15" type="ORF">DD236_02140</name>
</gene>
<evidence type="ECO:0000256" key="1">
    <source>
        <dbReference type="ARBA" id="ARBA00004141"/>
    </source>
</evidence>
<dbReference type="Proteomes" id="UP000245283">
    <property type="component" value="Unassembled WGS sequence"/>
</dbReference>
<evidence type="ECO:0000256" key="12">
    <source>
        <dbReference type="RuleBase" id="RU363032"/>
    </source>
</evidence>
<dbReference type="GO" id="GO:0015419">
    <property type="term" value="F:ABC-type sulfate transporter activity"/>
    <property type="evidence" value="ECO:0007669"/>
    <property type="project" value="InterPro"/>
</dbReference>
<dbReference type="PROSITE" id="PS50928">
    <property type="entry name" value="ABC_TM1"/>
    <property type="match status" value="1"/>
</dbReference>
<dbReference type="AlphaFoldDB" id="A0A2V1KBX9"/>
<protein>
    <submittedName>
        <fullName evidence="15">Molybdate ABC transporter permease subunit</fullName>
    </submittedName>
</protein>
<feature type="transmembrane region" description="Helical" evidence="12">
    <location>
        <begin position="202"/>
        <end position="223"/>
    </location>
</feature>
<dbReference type="OrthoDB" id="9774448at2"/>
<evidence type="ECO:0000256" key="2">
    <source>
        <dbReference type="ARBA" id="ARBA00011779"/>
    </source>
</evidence>
<dbReference type="GO" id="GO:0005524">
    <property type="term" value="F:ATP binding"/>
    <property type="evidence" value="ECO:0007669"/>
    <property type="project" value="UniProtKB-KW"/>
</dbReference>
<dbReference type="GO" id="GO:0016887">
    <property type="term" value="F:ATP hydrolysis activity"/>
    <property type="evidence" value="ECO:0007669"/>
    <property type="project" value="InterPro"/>
</dbReference>
<dbReference type="InterPro" id="IPR006469">
    <property type="entry name" value="NifC_ABC_porter"/>
</dbReference>
<feature type="transmembrane region" description="Helical" evidence="12">
    <location>
        <begin position="86"/>
        <end position="106"/>
    </location>
</feature>
<keyword evidence="16" id="KW-1185">Reference proteome</keyword>
<keyword evidence="3 12" id="KW-0813">Transport</keyword>
<organism evidence="15 16">
    <name type="scientific">Ancrocorticia populi</name>
    <dbReference type="NCBI Taxonomy" id="2175228"/>
    <lineage>
        <taxon>Bacteria</taxon>
        <taxon>Bacillati</taxon>
        <taxon>Actinomycetota</taxon>
        <taxon>Actinomycetes</taxon>
        <taxon>Actinomycetales</taxon>
        <taxon>Actinomycetaceae</taxon>
        <taxon>Ancrocorticia</taxon>
    </lineage>
</organism>
<dbReference type="InterPro" id="IPR027417">
    <property type="entry name" value="P-loop_NTPase"/>
</dbReference>
<keyword evidence="6" id="KW-0547">Nucleotide-binding</keyword>
<feature type="domain" description="ABC transmembrane type-1" evidence="14">
    <location>
        <begin position="49"/>
        <end position="252"/>
    </location>
</feature>
<evidence type="ECO:0000256" key="8">
    <source>
        <dbReference type="ARBA" id="ARBA00022989"/>
    </source>
</evidence>
<keyword evidence="5 12" id="KW-0812">Transmembrane</keyword>
<evidence type="ECO:0000256" key="10">
    <source>
        <dbReference type="ARBA" id="ARBA00023136"/>
    </source>
</evidence>
<dbReference type="SMART" id="SM00382">
    <property type="entry name" value="AAA"/>
    <property type="match status" value="1"/>
</dbReference>
<dbReference type="InterPro" id="IPR035906">
    <property type="entry name" value="MetI-like_sf"/>
</dbReference>
<dbReference type="Gene3D" id="3.40.50.300">
    <property type="entry name" value="P-loop containing nucleotide triphosphate hydrolases"/>
    <property type="match status" value="1"/>
</dbReference>
<dbReference type="PANTHER" id="PTHR30406">
    <property type="entry name" value="SULFATE TRANSPORT SYSTEM PERMEASE PROTEIN"/>
    <property type="match status" value="1"/>
</dbReference>
<comment type="function">
    <text evidence="11">Part of the ABC transporter complex CysAWTP (TC 3.A.1.6.1) involved in sulfate/thiosulfate import. Probably responsible for the translocation of the substrate across the membrane.</text>
</comment>
<keyword evidence="9" id="KW-0764">Sulfate transport</keyword>
<feature type="transmembrane region" description="Helical" evidence="12">
    <location>
        <begin position="174"/>
        <end position="196"/>
    </location>
</feature>
<keyword evidence="8 12" id="KW-1133">Transmembrane helix</keyword>
<evidence type="ECO:0000256" key="9">
    <source>
        <dbReference type="ARBA" id="ARBA00023032"/>
    </source>
</evidence>
<dbReference type="Pfam" id="PF00005">
    <property type="entry name" value="ABC_tran"/>
    <property type="match status" value="1"/>
</dbReference>
<dbReference type="SUPFAM" id="SSF52540">
    <property type="entry name" value="P-loop containing nucleoside triphosphate hydrolases"/>
    <property type="match status" value="1"/>
</dbReference>
<evidence type="ECO:0000256" key="7">
    <source>
        <dbReference type="ARBA" id="ARBA00022840"/>
    </source>
</evidence>
<feature type="transmembrane region" description="Helical" evidence="12">
    <location>
        <begin position="235"/>
        <end position="256"/>
    </location>
</feature>
<evidence type="ECO:0000313" key="16">
    <source>
        <dbReference type="Proteomes" id="UP000245283"/>
    </source>
</evidence>
<evidence type="ECO:0000259" key="13">
    <source>
        <dbReference type="PROSITE" id="PS50893"/>
    </source>
</evidence>
<dbReference type="InterPro" id="IPR017871">
    <property type="entry name" value="ABC_transporter-like_CS"/>
</dbReference>
<evidence type="ECO:0000256" key="11">
    <source>
        <dbReference type="ARBA" id="ARBA00025323"/>
    </source>
</evidence>
<dbReference type="PANTHER" id="PTHR30406:SF8">
    <property type="entry name" value="SULFATE TRANSPORT SYSTEM PERMEASE PROTEIN CYST"/>
    <property type="match status" value="1"/>
</dbReference>
<dbReference type="InterPro" id="IPR011867">
    <property type="entry name" value="ModB_ABC"/>
</dbReference>
<comment type="similarity">
    <text evidence="12">Belongs to the binding-protein-dependent transport system permease family.</text>
</comment>
<dbReference type="SUPFAM" id="SSF161098">
    <property type="entry name" value="MetI-like"/>
    <property type="match status" value="1"/>
</dbReference>
<feature type="domain" description="ABC transporter" evidence="13">
    <location>
        <begin position="294"/>
        <end position="502"/>
    </location>
</feature>
<dbReference type="Pfam" id="PF00528">
    <property type="entry name" value="BPD_transp_1"/>
    <property type="match status" value="1"/>
</dbReference>
<comment type="subcellular location">
    <subcellularLocation>
        <location evidence="12">Cell membrane</location>
        <topology evidence="12">Multi-pass membrane protein</topology>
    </subcellularLocation>
    <subcellularLocation>
        <location evidence="1">Membrane</location>
        <topology evidence="1">Multi-pass membrane protein</topology>
    </subcellularLocation>
</comment>
<dbReference type="InterPro" id="IPR003439">
    <property type="entry name" value="ABC_transporter-like_ATP-bd"/>
</dbReference>
<comment type="caution">
    <text evidence="15">The sequence shown here is derived from an EMBL/GenBank/DDBJ whole genome shotgun (WGS) entry which is preliminary data.</text>
</comment>
<evidence type="ECO:0000256" key="5">
    <source>
        <dbReference type="ARBA" id="ARBA00022692"/>
    </source>
</evidence>
<accession>A0A2V1KBX9</accession>
<comment type="subunit">
    <text evidence="2">The complex is composed of two ATP-binding proteins (CysA), two transmembrane proteins (CysT and CysW) and a solute-binding protein (CysP).</text>
</comment>
<proteinExistence type="inferred from homology"/>
<evidence type="ECO:0000256" key="6">
    <source>
        <dbReference type="ARBA" id="ARBA00022741"/>
    </source>
</evidence>
<name>A0A2V1KBX9_9ACTO</name>
<dbReference type="RefSeq" id="WP_109092720.1">
    <property type="nucleotide sequence ID" value="NZ_QETB01000001.1"/>
</dbReference>
<dbReference type="PROSITE" id="PS50893">
    <property type="entry name" value="ABC_TRANSPORTER_2"/>
    <property type="match status" value="1"/>
</dbReference>
<dbReference type="GO" id="GO:0005886">
    <property type="term" value="C:plasma membrane"/>
    <property type="evidence" value="ECO:0007669"/>
    <property type="project" value="UniProtKB-SubCell"/>
</dbReference>
<reference evidence="16" key="1">
    <citation type="submission" date="2018-05" db="EMBL/GenBank/DDBJ databases">
        <authorList>
            <person name="Li Y."/>
        </authorList>
    </citation>
    <scope>NUCLEOTIDE SEQUENCE [LARGE SCALE GENOMIC DNA]</scope>
    <source>
        <strain evidence="16">sk1b4</strain>
    </source>
</reference>
<dbReference type="InterPro" id="IPR000515">
    <property type="entry name" value="MetI-like"/>
</dbReference>
<dbReference type="GO" id="GO:0015098">
    <property type="term" value="F:molybdate ion transmembrane transporter activity"/>
    <property type="evidence" value="ECO:0007669"/>
    <property type="project" value="InterPro"/>
</dbReference>
<keyword evidence="7" id="KW-0067">ATP-binding</keyword>
<keyword evidence="10 12" id="KW-0472">Membrane</keyword>
<dbReference type="Gene3D" id="1.10.3720.10">
    <property type="entry name" value="MetI-like"/>
    <property type="match status" value="1"/>
</dbReference>
<feature type="transmembrane region" description="Helical" evidence="12">
    <location>
        <begin position="126"/>
        <end position="153"/>
    </location>
</feature>
<dbReference type="NCBIfam" id="TIGR02141">
    <property type="entry name" value="modB_ABC"/>
    <property type="match status" value="1"/>
</dbReference>
<sequence>MKQAYPRWLYLPAAIGALFLLLPLVTILVRTPWPHFWELISTPESRDALKLSLETCLITTVVCAVIGTPLAVVLGHMPNTWWARAIRTLFTLPMMLPPVVAGLALLMTWGRNGMIGHSLSIMGIEIGFTTLAVIMAQSFVAMPFLVTSLEGAIRSRGYAYERAAAALGASKTRIFFQVSLPMMLPALVSGIAMSFSRALGEFGATITFAGSLQGVTRTMPLAIYLQRESRTEEALALAVVLIVLAILVMLAANTLAARLPGGNLEKANDQANHFREPAAEEPLPSSLPTVPKKNRALGLGPQINVDASVDVRDVHLKVRLPAGNLTAVMGPNGAGKSTLLGLIAGTIEPDRGGVTFSDFGEKTPRIVILQQKPLLFPHMNALKNVTFGLRAAGVHRGVAAQRALAELAEVGCRDFADRRPDQLSGGQAQRVAIARAMAVTPDVVLLDEPMAGLDESSADQVRALLRRRLASSGATAVLVTHDPVDAEELADSTVLIRYGKVAG</sequence>